<keyword evidence="2 7" id="KW-0813">Transport</keyword>
<evidence type="ECO:0000256" key="6">
    <source>
        <dbReference type="ARBA" id="ARBA00023136"/>
    </source>
</evidence>
<dbReference type="InterPro" id="IPR000515">
    <property type="entry name" value="MetI-like"/>
</dbReference>
<dbReference type="EMBL" id="QJPH01000238">
    <property type="protein sequence ID" value="PZN82049.1"/>
    <property type="molecule type" value="Genomic_DNA"/>
</dbReference>
<sequence>MGLVFLKRLKGLVLPLVLLMVWEIASRQGRAYALTFIPIEKIGRSLIETILSGELLTNLLASLGTASTGLLIGGTVGLGLGSLMGLYPRVDKIIGPVFHSFRQVPLLGWIPLIGLWFGNGCLAKTLVVCLASFYPMVLNSYAGIRNVENNHLEVGRVLGASRWQTYRYILIPGALPFIFIGIYHALAFSWISTVGSELLFTAGPGLGGMMQTAQMAAKMDIVIICVASIGVVGLLMNVSLAKLSGHLLRWRSTR</sequence>
<evidence type="ECO:0000256" key="5">
    <source>
        <dbReference type="ARBA" id="ARBA00022989"/>
    </source>
</evidence>
<evidence type="ECO:0000256" key="7">
    <source>
        <dbReference type="RuleBase" id="RU363032"/>
    </source>
</evidence>
<keyword evidence="3" id="KW-1003">Cell membrane</keyword>
<dbReference type="Gene3D" id="1.10.3720.10">
    <property type="entry name" value="MetI-like"/>
    <property type="match status" value="1"/>
</dbReference>
<name>A0A2W4RK57_9GAMM</name>
<comment type="subcellular location">
    <subcellularLocation>
        <location evidence="1 7">Cell membrane</location>
        <topology evidence="1 7">Multi-pass membrane protein</topology>
    </subcellularLocation>
</comment>
<evidence type="ECO:0000256" key="1">
    <source>
        <dbReference type="ARBA" id="ARBA00004651"/>
    </source>
</evidence>
<protein>
    <submittedName>
        <fullName evidence="9">ABC transporter permease</fullName>
    </submittedName>
</protein>
<comment type="similarity">
    <text evidence="7">Belongs to the binding-protein-dependent transport system permease family.</text>
</comment>
<dbReference type="AlphaFoldDB" id="A0A2W4RK57"/>
<keyword evidence="5 7" id="KW-1133">Transmembrane helix</keyword>
<dbReference type="GO" id="GO:0055085">
    <property type="term" value="P:transmembrane transport"/>
    <property type="evidence" value="ECO:0007669"/>
    <property type="project" value="InterPro"/>
</dbReference>
<dbReference type="Pfam" id="PF00528">
    <property type="entry name" value="BPD_transp_1"/>
    <property type="match status" value="1"/>
</dbReference>
<evidence type="ECO:0000313" key="10">
    <source>
        <dbReference type="Proteomes" id="UP000249396"/>
    </source>
</evidence>
<dbReference type="SUPFAM" id="SSF161098">
    <property type="entry name" value="MetI-like"/>
    <property type="match status" value="1"/>
</dbReference>
<dbReference type="InterPro" id="IPR035906">
    <property type="entry name" value="MetI-like_sf"/>
</dbReference>
<feature type="domain" description="ABC transmembrane type-1" evidence="8">
    <location>
        <begin position="59"/>
        <end position="244"/>
    </location>
</feature>
<evidence type="ECO:0000256" key="3">
    <source>
        <dbReference type="ARBA" id="ARBA00022475"/>
    </source>
</evidence>
<gene>
    <name evidence="9" type="ORF">DM484_07170</name>
</gene>
<evidence type="ECO:0000256" key="4">
    <source>
        <dbReference type="ARBA" id="ARBA00022692"/>
    </source>
</evidence>
<accession>A0A2W4RK57</accession>
<evidence type="ECO:0000256" key="2">
    <source>
        <dbReference type="ARBA" id="ARBA00022448"/>
    </source>
</evidence>
<reference evidence="9 10" key="1">
    <citation type="journal article" date="2018" name="Aquat. Microb. Ecol.">
        <title>Gammaproteobacterial methanotrophs dominate.</title>
        <authorList>
            <person name="Rissanen A.J."/>
            <person name="Saarenheimo J."/>
            <person name="Tiirola M."/>
            <person name="Peura S."/>
            <person name="Aalto S.L."/>
            <person name="Karvinen A."/>
            <person name="Nykanen H."/>
        </authorList>
    </citation>
    <scope>NUCLEOTIDE SEQUENCE [LARGE SCALE GENOMIC DNA]</scope>
    <source>
        <strain evidence="9">AMbin10</strain>
    </source>
</reference>
<comment type="caution">
    <text evidence="9">The sequence shown here is derived from an EMBL/GenBank/DDBJ whole genome shotgun (WGS) entry which is preliminary data.</text>
</comment>
<proteinExistence type="inferred from homology"/>
<dbReference type="PANTHER" id="PTHR30151">
    <property type="entry name" value="ALKANE SULFONATE ABC TRANSPORTER-RELATED, MEMBRANE SUBUNIT"/>
    <property type="match status" value="1"/>
</dbReference>
<keyword evidence="6 7" id="KW-0472">Membrane</keyword>
<dbReference type="CDD" id="cd06261">
    <property type="entry name" value="TM_PBP2"/>
    <property type="match status" value="1"/>
</dbReference>
<dbReference type="PANTHER" id="PTHR30151:SF38">
    <property type="entry name" value="ALIPHATIC SULFONATES TRANSPORT PERMEASE PROTEIN SSUC-RELATED"/>
    <property type="match status" value="1"/>
</dbReference>
<dbReference type="Proteomes" id="UP000249396">
    <property type="component" value="Unassembled WGS sequence"/>
</dbReference>
<evidence type="ECO:0000313" key="9">
    <source>
        <dbReference type="EMBL" id="PZN82049.1"/>
    </source>
</evidence>
<keyword evidence="4 7" id="KW-0812">Transmembrane</keyword>
<feature type="transmembrane region" description="Helical" evidence="7">
    <location>
        <begin position="221"/>
        <end position="241"/>
    </location>
</feature>
<feature type="transmembrane region" description="Helical" evidence="7">
    <location>
        <begin position="165"/>
        <end position="191"/>
    </location>
</feature>
<dbReference type="PROSITE" id="PS50928">
    <property type="entry name" value="ABC_TM1"/>
    <property type="match status" value="1"/>
</dbReference>
<dbReference type="GO" id="GO:0005886">
    <property type="term" value="C:plasma membrane"/>
    <property type="evidence" value="ECO:0007669"/>
    <property type="project" value="UniProtKB-SubCell"/>
</dbReference>
<organism evidence="9 10">
    <name type="scientific">Candidatus Methylumidiphilus alinenensis</name>
    <dbReference type="NCBI Taxonomy" id="2202197"/>
    <lineage>
        <taxon>Bacteria</taxon>
        <taxon>Pseudomonadati</taxon>
        <taxon>Pseudomonadota</taxon>
        <taxon>Gammaproteobacteria</taxon>
        <taxon>Methylococcales</taxon>
        <taxon>Candidatus Methylumidiphilus</taxon>
    </lineage>
</organism>
<evidence type="ECO:0000259" key="8">
    <source>
        <dbReference type="PROSITE" id="PS50928"/>
    </source>
</evidence>
<feature type="transmembrane region" description="Helical" evidence="7">
    <location>
        <begin position="55"/>
        <end position="80"/>
    </location>
</feature>